<feature type="compositionally biased region" description="Polar residues" evidence="6">
    <location>
        <begin position="272"/>
        <end position="283"/>
    </location>
</feature>
<dbReference type="PROSITE" id="PS51633">
    <property type="entry name" value="CXC"/>
    <property type="match status" value="1"/>
</dbReference>
<evidence type="ECO:0000259" key="8">
    <source>
        <dbReference type="PROSITE" id="PS51633"/>
    </source>
</evidence>
<dbReference type="InterPro" id="IPR001214">
    <property type="entry name" value="SET_dom"/>
</dbReference>
<evidence type="ECO:0000259" key="7">
    <source>
        <dbReference type="PROSITE" id="PS50280"/>
    </source>
</evidence>
<keyword evidence="3" id="KW-0949">S-adenosyl-L-methionine</keyword>
<protein>
    <submittedName>
        <fullName evidence="9">SET methyltransferase domain containing protein</fullName>
    </submittedName>
</protein>
<dbReference type="PANTHER" id="PTHR45747:SF4">
    <property type="entry name" value="HISTONE-LYSINE N-METHYLTRANSFERASE E(Z)"/>
    <property type="match status" value="1"/>
</dbReference>
<dbReference type="PROSITE" id="PS50280">
    <property type="entry name" value="SET"/>
    <property type="match status" value="1"/>
</dbReference>
<dbReference type="SMART" id="SM00317">
    <property type="entry name" value="SET"/>
    <property type="match status" value="1"/>
</dbReference>
<dbReference type="GO" id="GO:0003682">
    <property type="term" value="F:chromatin binding"/>
    <property type="evidence" value="ECO:0007669"/>
    <property type="project" value="TreeGrafter"/>
</dbReference>
<keyword evidence="5" id="KW-0804">Transcription</keyword>
<keyword evidence="2" id="KW-0808">Transferase</keyword>
<dbReference type="InterPro" id="IPR026489">
    <property type="entry name" value="CXC_dom"/>
</dbReference>
<dbReference type="Pfam" id="PF00856">
    <property type="entry name" value="SET"/>
    <property type="match status" value="1"/>
</dbReference>
<evidence type="ECO:0000256" key="2">
    <source>
        <dbReference type="ARBA" id="ARBA00022679"/>
    </source>
</evidence>
<reference evidence="9" key="1">
    <citation type="journal article" date="2021" name="Sci. Rep.">
        <title>Diploid genomic architecture of Nitzschia inconspicua, an elite biomass production diatom.</title>
        <authorList>
            <person name="Oliver A."/>
            <person name="Podell S."/>
            <person name="Pinowska A."/>
            <person name="Traller J.C."/>
            <person name="Smith S.R."/>
            <person name="McClure R."/>
            <person name="Beliaev A."/>
            <person name="Bohutskyi P."/>
            <person name="Hill E.A."/>
            <person name="Rabines A."/>
            <person name="Zheng H."/>
            <person name="Allen L.Z."/>
            <person name="Kuo A."/>
            <person name="Grigoriev I.V."/>
            <person name="Allen A.E."/>
            <person name="Hazlebeck D."/>
            <person name="Allen E.E."/>
        </authorList>
    </citation>
    <scope>NUCLEOTIDE SEQUENCE</scope>
    <source>
        <strain evidence="9">Hildebrandi</strain>
    </source>
</reference>
<evidence type="ECO:0000256" key="1">
    <source>
        <dbReference type="ARBA" id="ARBA00022603"/>
    </source>
</evidence>
<dbReference type="GO" id="GO:0046976">
    <property type="term" value="F:histone H3K27 methyltransferase activity"/>
    <property type="evidence" value="ECO:0007669"/>
    <property type="project" value="TreeGrafter"/>
</dbReference>
<evidence type="ECO:0000256" key="6">
    <source>
        <dbReference type="SAM" id="MobiDB-lite"/>
    </source>
</evidence>
<reference evidence="9" key="2">
    <citation type="submission" date="2021-04" db="EMBL/GenBank/DDBJ databases">
        <authorList>
            <person name="Podell S."/>
        </authorList>
    </citation>
    <scope>NUCLEOTIDE SEQUENCE</scope>
    <source>
        <strain evidence="9">Hildebrandi</strain>
    </source>
</reference>
<dbReference type="GO" id="GO:0031507">
    <property type="term" value="P:heterochromatin formation"/>
    <property type="evidence" value="ECO:0007669"/>
    <property type="project" value="TreeGrafter"/>
</dbReference>
<keyword evidence="4" id="KW-0805">Transcription regulation</keyword>
<feature type="domain" description="CXC" evidence="8">
    <location>
        <begin position="368"/>
        <end position="476"/>
    </location>
</feature>
<feature type="region of interest" description="Disordered" evidence="6">
    <location>
        <begin position="267"/>
        <end position="296"/>
    </location>
</feature>
<feature type="compositionally biased region" description="Low complexity" evidence="6">
    <location>
        <begin position="81"/>
        <end position="93"/>
    </location>
</feature>
<gene>
    <name evidence="9" type="ORF">IV203_006922</name>
</gene>
<dbReference type="EMBL" id="JAGRRH010000025">
    <property type="protein sequence ID" value="KAG7341830.1"/>
    <property type="molecule type" value="Genomic_DNA"/>
</dbReference>
<dbReference type="AlphaFoldDB" id="A0A9K3PCF0"/>
<comment type="caution">
    <text evidence="9">The sequence shown here is derived from an EMBL/GenBank/DDBJ whole genome shotgun (WGS) entry which is preliminary data.</text>
</comment>
<organism evidence="9 10">
    <name type="scientific">Nitzschia inconspicua</name>
    <dbReference type="NCBI Taxonomy" id="303405"/>
    <lineage>
        <taxon>Eukaryota</taxon>
        <taxon>Sar</taxon>
        <taxon>Stramenopiles</taxon>
        <taxon>Ochrophyta</taxon>
        <taxon>Bacillariophyta</taxon>
        <taxon>Bacillariophyceae</taxon>
        <taxon>Bacillariophycidae</taxon>
        <taxon>Bacillariales</taxon>
        <taxon>Bacillariaceae</taxon>
        <taxon>Nitzschia</taxon>
    </lineage>
</organism>
<dbReference type="OrthoDB" id="48120at2759"/>
<evidence type="ECO:0000256" key="5">
    <source>
        <dbReference type="ARBA" id="ARBA00023163"/>
    </source>
</evidence>
<dbReference type="Proteomes" id="UP000693970">
    <property type="component" value="Unassembled WGS sequence"/>
</dbReference>
<accession>A0A9K3PCF0</accession>
<evidence type="ECO:0000313" key="10">
    <source>
        <dbReference type="Proteomes" id="UP000693970"/>
    </source>
</evidence>
<feature type="domain" description="SET" evidence="7">
    <location>
        <begin position="473"/>
        <end position="621"/>
    </location>
</feature>
<dbReference type="PANTHER" id="PTHR45747">
    <property type="entry name" value="HISTONE-LYSINE N-METHYLTRANSFERASE E(Z)"/>
    <property type="match status" value="1"/>
</dbReference>
<feature type="compositionally biased region" description="Low complexity" evidence="6">
    <location>
        <begin position="29"/>
        <end position="38"/>
    </location>
</feature>
<evidence type="ECO:0000256" key="4">
    <source>
        <dbReference type="ARBA" id="ARBA00023015"/>
    </source>
</evidence>
<keyword evidence="10" id="KW-1185">Reference proteome</keyword>
<evidence type="ECO:0000256" key="3">
    <source>
        <dbReference type="ARBA" id="ARBA00022691"/>
    </source>
</evidence>
<sequence>MAKKRRVSNRQDKDNDDAGSARKKPAPASSRVLKSPPVSLSPPSPRPGLAILSSRKVPTSKYAATITTVKTPDGSSKRAFTSMSLSSSLPPTTEKILTKPRPSSQITGDEIVIQQPKHEINLTEKQRLFLNAVTGPRKNFRTNHETLRIPSFPPIDITSKDPYPMLPQKYVPMIKFSTRMVARNESIVPKSEDNGKTFNDEENNLEMSDLTPSYSSIAVSFLKLFCNQCNTFDCPLHSISSKDVAVEAAVALEYDKSEEALTYTELAEMETDSSYTLPSPDNDSSMEDDNFSSNTEETATSVEMKVILARMKMICGDDTQLLSAITGGRFSSTLATLDEEQKDGKFITPLAHTAFKSEQLKQDKLNRKRRISKRMETLVGMKAIERSFFRPCSHPDRCSRAANCSCVGGNLICTKQCIWGKFGDNLYPGCKCPKSSCTMEQCRCFMANRECDPDVCGCKCCKNNNMTSSKKKRQLFIAKSTVANAGLGLFTKSTLTKGFFLGEYIGEYILTRPVNSLLENGEDVRAQDKLVDEGIPVAPIECIRGDLYYGSSQPKESPYGFDMTKDLAVDAVNIGNKVRYINYSDNPNVEAIHYAVNGETRLGIYAMCKIPAQAELFIDYGPKYPYTTYGISATKYSIQNGGEN</sequence>
<name>A0A9K3PCF0_9STRA</name>
<feature type="region of interest" description="Disordered" evidence="6">
    <location>
        <begin position="72"/>
        <end position="105"/>
    </location>
</feature>
<dbReference type="InterPro" id="IPR045318">
    <property type="entry name" value="EZH1/2-like"/>
</dbReference>
<proteinExistence type="predicted"/>
<dbReference type="GO" id="GO:0032259">
    <property type="term" value="P:methylation"/>
    <property type="evidence" value="ECO:0007669"/>
    <property type="project" value="UniProtKB-KW"/>
</dbReference>
<feature type="region of interest" description="Disordered" evidence="6">
    <location>
        <begin position="1"/>
        <end position="53"/>
    </location>
</feature>
<evidence type="ECO:0000313" key="9">
    <source>
        <dbReference type="EMBL" id="KAG7341830.1"/>
    </source>
</evidence>
<keyword evidence="1 9" id="KW-0489">Methyltransferase</keyword>
<dbReference type="GO" id="GO:0005634">
    <property type="term" value="C:nucleus"/>
    <property type="evidence" value="ECO:0007669"/>
    <property type="project" value="TreeGrafter"/>
</dbReference>